<reference evidence="2" key="1">
    <citation type="journal article" date="2014" name="Int. J. Syst. Evol. Microbiol.">
        <title>Complete genome sequence of Corynebacterium casei LMG S-19264T (=DSM 44701T), isolated from a smear-ripened cheese.</title>
        <authorList>
            <consortium name="US DOE Joint Genome Institute (JGI-PGF)"/>
            <person name="Walter F."/>
            <person name="Albersmeier A."/>
            <person name="Kalinowski J."/>
            <person name="Ruckert C."/>
        </authorList>
    </citation>
    <scope>NUCLEOTIDE SEQUENCE</scope>
    <source>
        <strain evidence="2">JCM 19831</strain>
    </source>
</reference>
<name>A0A917TNP0_9ACTN</name>
<evidence type="ECO:0000256" key="1">
    <source>
        <dbReference type="SAM" id="MobiDB-lite"/>
    </source>
</evidence>
<sequence>MSDVRSARRKLGGFAAAAVVAAGAGAPPVTTLSLLFACAAIPVAVGLRGGRTQLRALLPPVRTARRGRTREVAGRPENALPGPLPGPTLADTGNDERNEGGRP</sequence>
<dbReference type="RefSeq" id="WP_190250747.1">
    <property type="nucleotide sequence ID" value="NZ_BMPI01000014.1"/>
</dbReference>
<gene>
    <name evidence="2" type="ORF">GCM10007977_033390</name>
</gene>
<accession>A0A917TNP0</accession>
<dbReference type="AlphaFoldDB" id="A0A917TNP0"/>
<feature type="region of interest" description="Disordered" evidence="1">
    <location>
        <begin position="60"/>
        <end position="103"/>
    </location>
</feature>
<feature type="compositionally biased region" description="Basic and acidic residues" evidence="1">
    <location>
        <begin position="94"/>
        <end position="103"/>
    </location>
</feature>
<organism evidence="2 3">
    <name type="scientific">Dactylosporangium sucinum</name>
    <dbReference type="NCBI Taxonomy" id="1424081"/>
    <lineage>
        <taxon>Bacteria</taxon>
        <taxon>Bacillati</taxon>
        <taxon>Actinomycetota</taxon>
        <taxon>Actinomycetes</taxon>
        <taxon>Micromonosporales</taxon>
        <taxon>Micromonosporaceae</taxon>
        <taxon>Dactylosporangium</taxon>
    </lineage>
</organism>
<reference evidence="2" key="2">
    <citation type="submission" date="2020-09" db="EMBL/GenBank/DDBJ databases">
        <authorList>
            <person name="Sun Q."/>
            <person name="Ohkuma M."/>
        </authorList>
    </citation>
    <scope>NUCLEOTIDE SEQUENCE</scope>
    <source>
        <strain evidence="2">JCM 19831</strain>
    </source>
</reference>
<keyword evidence="3" id="KW-1185">Reference proteome</keyword>
<dbReference type="EMBL" id="BMPI01000014">
    <property type="protein sequence ID" value="GGM29412.1"/>
    <property type="molecule type" value="Genomic_DNA"/>
</dbReference>
<comment type="caution">
    <text evidence="2">The sequence shown here is derived from an EMBL/GenBank/DDBJ whole genome shotgun (WGS) entry which is preliminary data.</text>
</comment>
<dbReference type="Proteomes" id="UP000642070">
    <property type="component" value="Unassembled WGS sequence"/>
</dbReference>
<evidence type="ECO:0000313" key="2">
    <source>
        <dbReference type="EMBL" id="GGM29412.1"/>
    </source>
</evidence>
<evidence type="ECO:0000313" key="3">
    <source>
        <dbReference type="Proteomes" id="UP000642070"/>
    </source>
</evidence>
<proteinExistence type="predicted"/>
<protein>
    <submittedName>
        <fullName evidence="2">Uncharacterized protein</fullName>
    </submittedName>
</protein>